<protein>
    <submittedName>
        <fullName evidence="2">Uncharacterized protein</fullName>
    </submittedName>
</protein>
<evidence type="ECO:0000313" key="2">
    <source>
        <dbReference type="EMBL" id="TMW89553.1"/>
    </source>
</evidence>
<evidence type="ECO:0000256" key="1">
    <source>
        <dbReference type="SAM" id="MobiDB-lite"/>
    </source>
</evidence>
<dbReference type="AlphaFoldDB" id="A0A6N2BBN6"/>
<feature type="region of interest" description="Disordered" evidence="1">
    <location>
        <begin position="1"/>
        <end position="20"/>
    </location>
</feature>
<sequence>MTNPISRKSVKNKHASTSIDLKTLEKRGRKVAPPIIRPTSSIYDIDKVKVGYVSDTGDPTRPKSGYTTPAEGRLINVE</sequence>
<name>A0A6N2BBN6_SOLCI</name>
<dbReference type="EMBL" id="RXGB01004503">
    <property type="protein sequence ID" value="TMW89553.1"/>
    <property type="molecule type" value="Genomic_DNA"/>
</dbReference>
<reference evidence="2" key="1">
    <citation type="submission" date="2019-05" db="EMBL/GenBank/DDBJ databases">
        <title>The de novo reference genome and transcriptome assemblies of the wild tomato species Solanum chilense.</title>
        <authorList>
            <person name="Stam R."/>
            <person name="Nosenko T."/>
            <person name="Hoerger A.C."/>
            <person name="Stephan W."/>
            <person name="Seidel M.A."/>
            <person name="Kuhn J.M.M."/>
            <person name="Haberer G."/>
            <person name="Tellier A."/>
        </authorList>
    </citation>
    <scope>NUCLEOTIDE SEQUENCE</scope>
    <source>
        <tissue evidence="2">Mature leaves</tissue>
    </source>
</reference>
<proteinExistence type="predicted"/>
<comment type="caution">
    <text evidence="2">The sequence shown here is derived from an EMBL/GenBank/DDBJ whole genome shotgun (WGS) entry which is preliminary data.</text>
</comment>
<organism evidence="2">
    <name type="scientific">Solanum chilense</name>
    <name type="common">Tomato</name>
    <name type="synonym">Lycopersicon chilense</name>
    <dbReference type="NCBI Taxonomy" id="4083"/>
    <lineage>
        <taxon>Eukaryota</taxon>
        <taxon>Viridiplantae</taxon>
        <taxon>Streptophyta</taxon>
        <taxon>Embryophyta</taxon>
        <taxon>Tracheophyta</taxon>
        <taxon>Spermatophyta</taxon>
        <taxon>Magnoliopsida</taxon>
        <taxon>eudicotyledons</taxon>
        <taxon>Gunneridae</taxon>
        <taxon>Pentapetalae</taxon>
        <taxon>asterids</taxon>
        <taxon>lamiids</taxon>
        <taxon>Solanales</taxon>
        <taxon>Solanaceae</taxon>
        <taxon>Solanoideae</taxon>
        <taxon>Solaneae</taxon>
        <taxon>Solanum</taxon>
        <taxon>Solanum subgen. Lycopersicon</taxon>
    </lineage>
</organism>
<accession>A0A6N2BBN6</accession>
<gene>
    <name evidence="2" type="ORF">EJD97_017028</name>
</gene>
<feature type="region of interest" description="Disordered" evidence="1">
    <location>
        <begin position="53"/>
        <end position="78"/>
    </location>
</feature>